<reference evidence="2 3" key="1">
    <citation type="submission" date="2018-12" db="EMBL/GenBank/DDBJ databases">
        <title>Genome Sequence of Candidatus Viridilinea halotolerans isolated from saline sulfide-rich spring.</title>
        <authorList>
            <person name="Grouzdev D.S."/>
            <person name="Burganskaya E.I."/>
            <person name="Krutkina M.S."/>
            <person name="Sukhacheva M.V."/>
            <person name="Gorlenko V.M."/>
        </authorList>
    </citation>
    <scope>NUCLEOTIDE SEQUENCE [LARGE SCALE GENOMIC DNA]</scope>
    <source>
        <strain evidence="2">Chok-6</strain>
    </source>
</reference>
<accession>A0A426TTX4</accession>
<comment type="caution">
    <text evidence="2">The sequence shown here is derived from an EMBL/GenBank/DDBJ whole genome shotgun (WGS) entry which is preliminary data.</text>
</comment>
<dbReference type="Gene3D" id="2.30.30.240">
    <property type="entry name" value="PRC-barrel domain"/>
    <property type="match status" value="1"/>
</dbReference>
<dbReference type="InterPro" id="IPR027275">
    <property type="entry name" value="PRC-brl_dom"/>
</dbReference>
<name>A0A426TTX4_9CHLR</name>
<gene>
    <name evidence="2" type="ORF">EI684_17640</name>
</gene>
<organism evidence="2 3">
    <name type="scientific">Candidatus Viridilinea halotolerans</name>
    <dbReference type="NCBI Taxonomy" id="2491704"/>
    <lineage>
        <taxon>Bacteria</taxon>
        <taxon>Bacillati</taxon>
        <taxon>Chloroflexota</taxon>
        <taxon>Chloroflexia</taxon>
        <taxon>Chloroflexales</taxon>
        <taxon>Chloroflexineae</taxon>
        <taxon>Oscillochloridaceae</taxon>
        <taxon>Candidatus Viridilinea</taxon>
    </lineage>
</organism>
<feature type="domain" description="PRC-barrel" evidence="1">
    <location>
        <begin position="88"/>
        <end position="154"/>
    </location>
</feature>
<evidence type="ECO:0000313" key="2">
    <source>
        <dbReference type="EMBL" id="RRR68426.1"/>
    </source>
</evidence>
<sequence>MQKMNELFGKRVINQLTGNQVAIVREVVLDSAARQILALILTSEHSREEQVVRMENVLGMGEFVVIDGARPLQSSAGDSEIVALRKSAQQITGKKLMSVTGDHVGTVGDMHVGRNGIIVGFELKHGMFSSTDPQAFRAVDVQTVGADAVIVNTPHPIALSLLAAEVDSVEVRHVDSFANDRAERVA</sequence>
<dbReference type="Proteomes" id="UP000280307">
    <property type="component" value="Unassembled WGS sequence"/>
</dbReference>
<dbReference type="EMBL" id="RSAS01000720">
    <property type="protein sequence ID" value="RRR68426.1"/>
    <property type="molecule type" value="Genomic_DNA"/>
</dbReference>
<evidence type="ECO:0000259" key="1">
    <source>
        <dbReference type="Pfam" id="PF05239"/>
    </source>
</evidence>
<proteinExistence type="predicted"/>
<dbReference type="Pfam" id="PF05239">
    <property type="entry name" value="PRC"/>
    <property type="match status" value="1"/>
</dbReference>
<protein>
    <recommendedName>
        <fullName evidence="1">PRC-barrel domain-containing protein</fullName>
    </recommendedName>
</protein>
<dbReference type="SUPFAM" id="SSF50346">
    <property type="entry name" value="PRC-barrel domain"/>
    <property type="match status" value="1"/>
</dbReference>
<dbReference type="AlphaFoldDB" id="A0A426TTX4"/>
<evidence type="ECO:0000313" key="3">
    <source>
        <dbReference type="Proteomes" id="UP000280307"/>
    </source>
</evidence>
<dbReference type="InterPro" id="IPR011033">
    <property type="entry name" value="PRC_barrel-like_sf"/>
</dbReference>